<evidence type="ECO:0000256" key="5">
    <source>
        <dbReference type="ARBA" id="ARBA00023002"/>
    </source>
</evidence>
<dbReference type="PRINTS" id="PR00464">
    <property type="entry name" value="EP450II"/>
</dbReference>
<dbReference type="InterPro" id="IPR036396">
    <property type="entry name" value="Cyt_P450_sf"/>
</dbReference>
<name>A0A8T9B5K9_9HELO</name>
<dbReference type="PANTHER" id="PTHR24287:SF1">
    <property type="entry name" value="P450, PUTATIVE (EUROFUNG)-RELATED"/>
    <property type="match status" value="1"/>
</dbReference>
<dbReference type="InterPro" id="IPR017972">
    <property type="entry name" value="Cyt_P450_CS"/>
</dbReference>
<dbReference type="Pfam" id="PF00067">
    <property type="entry name" value="p450"/>
    <property type="match status" value="1"/>
</dbReference>
<dbReference type="GO" id="GO:0016712">
    <property type="term" value="F:oxidoreductase activity, acting on paired donors, with incorporation or reduction of molecular oxygen, reduced flavin or flavoprotein as one donor, and incorporation of one atom of oxygen"/>
    <property type="evidence" value="ECO:0007669"/>
    <property type="project" value="InterPro"/>
</dbReference>
<dbReference type="PRINTS" id="PR01239">
    <property type="entry name" value="EP450IICYP52"/>
</dbReference>
<dbReference type="GO" id="GO:0020037">
    <property type="term" value="F:heme binding"/>
    <property type="evidence" value="ECO:0007669"/>
    <property type="project" value="InterPro"/>
</dbReference>
<evidence type="ECO:0000256" key="7">
    <source>
        <dbReference type="ARBA" id="ARBA00023033"/>
    </source>
</evidence>
<proteinExistence type="inferred from homology"/>
<comment type="caution">
    <text evidence="10">The sequence shown here is derived from an EMBL/GenBank/DDBJ whole genome shotgun (WGS) entry which is preliminary data.</text>
</comment>
<evidence type="ECO:0000256" key="4">
    <source>
        <dbReference type="ARBA" id="ARBA00022723"/>
    </source>
</evidence>
<gene>
    <name evidence="10" type="primary">fsdH_4</name>
    <name evidence="10" type="ORF">LARI1_G006905</name>
</gene>
<dbReference type="InterPro" id="IPR001128">
    <property type="entry name" value="Cyt_P450"/>
</dbReference>
<dbReference type="EMBL" id="QGMF01000571">
    <property type="protein sequence ID" value="TVY15017.1"/>
    <property type="molecule type" value="Genomic_DNA"/>
</dbReference>
<dbReference type="InterPro" id="IPR002402">
    <property type="entry name" value="Cyt_P450_E_grp-II"/>
</dbReference>
<evidence type="ECO:0000256" key="6">
    <source>
        <dbReference type="ARBA" id="ARBA00023004"/>
    </source>
</evidence>
<sequence>MLNRLNPLFALVLIFSILYALLRKVYLSLSRQKFSSKHGCKPALRLPQRERLIGFDLLKEQMLAAKNHKLLETMRNRSAKYGNTYTATMMGQSYIVTNEPENLKAVLAMNFQDFGLRGRKESFGPLLGNGIFTSDGKSWEHSRALIRPSFVKAQVSNFDIFENHIQSLISLLPRDFSTVDLQPLFFRLTLDSATEYLFGESVDSLHVHDGSQETFASAFDYASSEIPKRYRMGPFVALYRNKRFFESCKLLHDFVDGFVEKALTETTKRGEQTEDKGRYVFLYELAKATRDPIQLRAEVMSILLAGRDSTASLLSLVFFTLARNPMVFAKLRREVDELGGKKPDYEMLRQMRYLKDILNEVLRLYPVVPNNSRYALRDTMLPCGGGPDGKSPVFVARGQIVTYCVYDLHRRRDLYGADADQFRPERWESLRPGWAYLPFNGGPRVCIGQQFALMEVSYMVVRILQTFRGLESRDTEEWKENLSATLSSLNGVKVAFSV</sequence>
<dbReference type="Proteomes" id="UP000469559">
    <property type="component" value="Unassembled WGS sequence"/>
</dbReference>
<dbReference type="OrthoDB" id="1470350at2759"/>
<dbReference type="PRINTS" id="PR00385">
    <property type="entry name" value="P450"/>
</dbReference>
<dbReference type="AlphaFoldDB" id="A0A8T9B5K9"/>
<accession>A0A8T9B5K9</accession>
<evidence type="ECO:0000313" key="11">
    <source>
        <dbReference type="Proteomes" id="UP000469559"/>
    </source>
</evidence>
<organism evidence="10 11">
    <name type="scientific">Lachnellula arida</name>
    <dbReference type="NCBI Taxonomy" id="1316785"/>
    <lineage>
        <taxon>Eukaryota</taxon>
        <taxon>Fungi</taxon>
        <taxon>Dikarya</taxon>
        <taxon>Ascomycota</taxon>
        <taxon>Pezizomycotina</taxon>
        <taxon>Leotiomycetes</taxon>
        <taxon>Helotiales</taxon>
        <taxon>Lachnaceae</taxon>
        <taxon>Lachnellula</taxon>
    </lineage>
</organism>
<evidence type="ECO:0000256" key="1">
    <source>
        <dbReference type="ARBA" id="ARBA00001971"/>
    </source>
</evidence>
<dbReference type="SUPFAM" id="SSF48264">
    <property type="entry name" value="Cytochrome P450"/>
    <property type="match status" value="1"/>
</dbReference>
<dbReference type="GO" id="GO:0005506">
    <property type="term" value="F:iron ion binding"/>
    <property type="evidence" value="ECO:0007669"/>
    <property type="project" value="InterPro"/>
</dbReference>
<evidence type="ECO:0000256" key="2">
    <source>
        <dbReference type="ARBA" id="ARBA00010617"/>
    </source>
</evidence>
<keyword evidence="3 8" id="KW-0349">Heme</keyword>
<dbReference type="InterPro" id="IPR002974">
    <property type="entry name" value="Cyt_P450_E_CYP52_ascomycetes"/>
</dbReference>
<comment type="cofactor">
    <cofactor evidence="1 8">
        <name>heme</name>
        <dbReference type="ChEBI" id="CHEBI:30413"/>
    </cofactor>
</comment>
<evidence type="ECO:0000256" key="9">
    <source>
        <dbReference type="RuleBase" id="RU000461"/>
    </source>
</evidence>
<keyword evidence="5 9" id="KW-0560">Oxidoreductase</keyword>
<comment type="similarity">
    <text evidence="2 9">Belongs to the cytochrome P450 family.</text>
</comment>
<evidence type="ECO:0000256" key="8">
    <source>
        <dbReference type="PIRSR" id="PIRSR602402-1"/>
    </source>
</evidence>
<reference evidence="10 11" key="1">
    <citation type="submission" date="2018-05" db="EMBL/GenBank/DDBJ databases">
        <title>Whole genome sequencing for identification of molecular markers to develop diagnostic detection tools for the regulated plant pathogen Lachnellula willkommii.</title>
        <authorList>
            <person name="Giroux E."/>
            <person name="Bilodeau G."/>
        </authorList>
    </citation>
    <scope>NUCLEOTIDE SEQUENCE [LARGE SCALE GENOMIC DNA]</scope>
    <source>
        <strain evidence="10 11">CBS 203.66</strain>
    </source>
</reference>
<protein>
    <submittedName>
        <fullName evidence="10">Cytochrome P450 monooxygenase fsdH</fullName>
    </submittedName>
</protein>
<dbReference type="PROSITE" id="PS00086">
    <property type="entry name" value="CYTOCHROME_P450"/>
    <property type="match status" value="1"/>
</dbReference>
<dbReference type="InterPro" id="IPR047146">
    <property type="entry name" value="Cyt_P450_E_CYP52_fungi"/>
</dbReference>
<feature type="binding site" description="axial binding residue" evidence="8">
    <location>
        <position position="446"/>
    </location>
    <ligand>
        <name>heme</name>
        <dbReference type="ChEBI" id="CHEBI:30413"/>
    </ligand>
    <ligandPart>
        <name>Fe</name>
        <dbReference type="ChEBI" id="CHEBI:18248"/>
    </ligandPart>
</feature>
<dbReference type="PANTHER" id="PTHR24287">
    <property type="entry name" value="P450, PUTATIVE (EUROFUNG)-RELATED"/>
    <property type="match status" value="1"/>
</dbReference>
<keyword evidence="7 9" id="KW-0503">Monooxygenase</keyword>
<dbReference type="CDD" id="cd11063">
    <property type="entry name" value="CYP52"/>
    <property type="match status" value="1"/>
</dbReference>
<evidence type="ECO:0000256" key="3">
    <source>
        <dbReference type="ARBA" id="ARBA00022617"/>
    </source>
</evidence>
<evidence type="ECO:0000313" key="10">
    <source>
        <dbReference type="EMBL" id="TVY15017.1"/>
    </source>
</evidence>
<keyword evidence="4 8" id="KW-0479">Metal-binding</keyword>
<keyword evidence="11" id="KW-1185">Reference proteome</keyword>
<keyword evidence="6 8" id="KW-0408">Iron</keyword>
<dbReference type="Gene3D" id="1.10.630.10">
    <property type="entry name" value="Cytochrome P450"/>
    <property type="match status" value="1"/>
</dbReference>